<feature type="region of interest" description="Disordered" evidence="5">
    <location>
        <begin position="173"/>
        <end position="208"/>
    </location>
</feature>
<keyword evidence="3 6" id="KW-1133">Transmembrane helix</keyword>
<feature type="transmembrane region" description="Helical" evidence="6">
    <location>
        <begin position="373"/>
        <end position="393"/>
    </location>
</feature>
<protein>
    <submittedName>
        <fullName evidence="7">Membrane transport protein-domain-containing protein</fullName>
    </submittedName>
</protein>
<keyword evidence="4 6" id="KW-0472">Membrane</keyword>
<sequence length="436" mass="47506">MGTSVSELAIPFVGALQASISVLLTIFYGVLTAQFNLISVNGAKELSNTCVKMFLPALLIIKVGSELTQDTAIKYIPILLWAIFYNLFSMGVGVLTTRLLKLPNWATPALAFNNTTSLPLLLIQSLQATGILDSILMDGDSASAAVERAESFFLINAMVSNSLTFALGPRLLKPGDEDAPEDDGEEGSEDEDQQDQNGDVEQGENGTLIDEESSLLPQRLVRKTNRIGRRGYKKGHPRWEKLPPWAQEVLDVAWQFANAPLLGALVGAMIGLTPFLHKLFFNEFNKGGYANAWLKTSIKNIGDLFASLQIIVVGVKLSQSMRKMKRGEDSGPFSWTSFIFITFVRFVLWPLVSIPFIYALATKTGVLDNDPMLWFAMMLMPCGPPAMILVALSDVNGSPEKEKMAIAKFLTASYAITPLISFAVVGSLKASQAAIS</sequence>
<feature type="transmembrane region" description="Helical" evidence="6">
    <location>
        <begin position="12"/>
        <end position="31"/>
    </location>
</feature>
<evidence type="ECO:0000256" key="6">
    <source>
        <dbReference type="SAM" id="Phobius"/>
    </source>
</evidence>
<dbReference type="Proteomes" id="UP000700596">
    <property type="component" value="Unassembled WGS sequence"/>
</dbReference>
<feature type="compositionally biased region" description="Acidic residues" evidence="5">
    <location>
        <begin position="177"/>
        <end position="194"/>
    </location>
</feature>
<feature type="transmembrane region" description="Helical" evidence="6">
    <location>
        <begin position="405"/>
        <end position="428"/>
    </location>
</feature>
<dbReference type="GO" id="GO:0005783">
    <property type="term" value="C:endoplasmic reticulum"/>
    <property type="evidence" value="ECO:0007669"/>
    <property type="project" value="TreeGrafter"/>
</dbReference>
<feature type="transmembrane region" description="Helical" evidence="6">
    <location>
        <begin position="338"/>
        <end position="361"/>
    </location>
</feature>
<dbReference type="GO" id="GO:0055085">
    <property type="term" value="P:transmembrane transport"/>
    <property type="evidence" value="ECO:0007669"/>
    <property type="project" value="InterPro"/>
</dbReference>
<feature type="compositionally biased region" description="Low complexity" evidence="5">
    <location>
        <begin position="195"/>
        <end position="204"/>
    </location>
</feature>
<dbReference type="GO" id="GO:0016020">
    <property type="term" value="C:membrane"/>
    <property type="evidence" value="ECO:0007669"/>
    <property type="project" value="UniProtKB-SubCell"/>
</dbReference>
<dbReference type="EMBL" id="JAGMWT010000027">
    <property type="protein sequence ID" value="KAH7110594.1"/>
    <property type="molecule type" value="Genomic_DNA"/>
</dbReference>
<accession>A0A9P9D194</accession>
<proteinExistence type="predicted"/>
<dbReference type="InterPro" id="IPR004776">
    <property type="entry name" value="Mem_transp_PIN-like"/>
</dbReference>
<evidence type="ECO:0000313" key="7">
    <source>
        <dbReference type="EMBL" id="KAH7110594.1"/>
    </source>
</evidence>
<dbReference type="AlphaFoldDB" id="A0A9P9D194"/>
<name>A0A9P9D194_9PLEO</name>
<evidence type="ECO:0000256" key="3">
    <source>
        <dbReference type="ARBA" id="ARBA00022989"/>
    </source>
</evidence>
<comment type="subcellular location">
    <subcellularLocation>
        <location evidence="1">Membrane</location>
        <topology evidence="1">Multi-pass membrane protein</topology>
    </subcellularLocation>
</comment>
<feature type="transmembrane region" description="Helical" evidence="6">
    <location>
        <begin position="261"/>
        <end position="281"/>
    </location>
</feature>
<evidence type="ECO:0000256" key="4">
    <source>
        <dbReference type="ARBA" id="ARBA00023136"/>
    </source>
</evidence>
<comment type="caution">
    <text evidence="7">The sequence shown here is derived from an EMBL/GenBank/DDBJ whole genome shotgun (WGS) entry which is preliminary data.</text>
</comment>
<keyword evidence="2 6" id="KW-0812">Transmembrane</keyword>
<dbReference type="PANTHER" id="PTHR31794:SF4">
    <property type="entry name" value="AUXIN EFFLUX TRANSPORTER FAMILY PROTEIN (EUROFUNG)"/>
    <property type="match status" value="1"/>
</dbReference>
<evidence type="ECO:0000313" key="8">
    <source>
        <dbReference type="Proteomes" id="UP000700596"/>
    </source>
</evidence>
<dbReference type="Pfam" id="PF03547">
    <property type="entry name" value="Mem_trans"/>
    <property type="match status" value="1"/>
</dbReference>
<organism evidence="7 8">
    <name type="scientific">Dendryphion nanum</name>
    <dbReference type="NCBI Taxonomy" id="256645"/>
    <lineage>
        <taxon>Eukaryota</taxon>
        <taxon>Fungi</taxon>
        <taxon>Dikarya</taxon>
        <taxon>Ascomycota</taxon>
        <taxon>Pezizomycotina</taxon>
        <taxon>Dothideomycetes</taxon>
        <taxon>Pleosporomycetidae</taxon>
        <taxon>Pleosporales</taxon>
        <taxon>Torulaceae</taxon>
        <taxon>Dendryphion</taxon>
    </lineage>
</organism>
<evidence type="ECO:0000256" key="5">
    <source>
        <dbReference type="SAM" id="MobiDB-lite"/>
    </source>
</evidence>
<dbReference type="PANTHER" id="PTHR31794">
    <property type="entry name" value="AUXIN EFFLUX TRANSPORTER FAMILY PROTEIN (EUROFUNG)"/>
    <property type="match status" value="1"/>
</dbReference>
<keyword evidence="8" id="KW-1185">Reference proteome</keyword>
<dbReference type="OrthoDB" id="191139at2759"/>
<feature type="transmembrane region" description="Helical" evidence="6">
    <location>
        <begin position="75"/>
        <end position="95"/>
    </location>
</feature>
<evidence type="ECO:0000256" key="1">
    <source>
        <dbReference type="ARBA" id="ARBA00004141"/>
    </source>
</evidence>
<evidence type="ECO:0000256" key="2">
    <source>
        <dbReference type="ARBA" id="ARBA00022692"/>
    </source>
</evidence>
<reference evidence="7" key="1">
    <citation type="journal article" date="2021" name="Nat. Commun.">
        <title>Genetic determinants of endophytism in the Arabidopsis root mycobiome.</title>
        <authorList>
            <person name="Mesny F."/>
            <person name="Miyauchi S."/>
            <person name="Thiergart T."/>
            <person name="Pickel B."/>
            <person name="Atanasova L."/>
            <person name="Karlsson M."/>
            <person name="Huettel B."/>
            <person name="Barry K.W."/>
            <person name="Haridas S."/>
            <person name="Chen C."/>
            <person name="Bauer D."/>
            <person name="Andreopoulos W."/>
            <person name="Pangilinan J."/>
            <person name="LaButti K."/>
            <person name="Riley R."/>
            <person name="Lipzen A."/>
            <person name="Clum A."/>
            <person name="Drula E."/>
            <person name="Henrissat B."/>
            <person name="Kohler A."/>
            <person name="Grigoriev I.V."/>
            <person name="Martin F.M."/>
            <person name="Hacquard S."/>
        </authorList>
    </citation>
    <scope>NUCLEOTIDE SEQUENCE</scope>
    <source>
        <strain evidence="7">MPI-CAGE-CH-0243</strain>
    </source>
</reference>
<gene>
    <name evidence="7" type="ORF">B0J11DRAFT_499084</name>
</gene>